<dbReference type="Proteomes" id="UP000078558">
    <property type="component" value="Chromosome I"/>
</dbReference>
<reference evidence="2 3" key="2">
    <citation type="submission" date="2017-08" db="EMBL/GenBank/DDBJ databases">
        <authorList>
            <person name="de Groot N.N."/>
        </authorList>
    </citation>
    <scope>NUCLEOTIDE SEQUENCE [LARGE SCALE GENOMIC DNA]</scope>
    <source>
        <strain evidence="2">Orrdi1</strain>
    </source>
</reference>
<evidence type="ECO:0000313" key="3">
    <source>
        <dbReference type="Proteomes" id="UP000078558"/>
    </source>
</evidence>
<gene>
    <name evidence="1" type="ORF">ODI_00812</name>
    <name evidence="2" type="ORF">ODI_R0649</name>
</gene>
<evidence type="ECO:0000313" key="2">
    <source>
        <dbReference type="EMBL" id="SOE47114.1"/>
    </source>
</evidence>
<organism evidence="1 3">
    <name type="scientific">Orrella dioscoreae</name>
    <dbReference type="NCBI Taxonomy" id="1851544"/>
    <lineage>
        <taxon>Bacteria</taxon>
        <taxon>Pseudomonadati</taxon>
        <taxon>Pseudomonadota</taxon>
        <taxon>Betaproteobacteria</taxon>
        <taxon>Burkholderiales</taxon>
        <taxon>Alcaligenaceae</taxon>
        <taxon>Orrella</taxon>
    </lineage>
</organism>
<keyword evidence="3" id="KW-1185">Reference proteome</keyword>
<dbReference type="EMBL" id="FLRC01000032">
    <property type="protein sequence ID" value="SBT26309.1"/>
    <property type="molecule type" value="Genomic_DNA"/>
</dbReference>
<protein>
    <submittedName>
        <fullName evidence="1">Uncharacterized protein</fullName>
    </submittedName>
</protein>
<evidence type="ECO:0000313" key="1">
    <source>
        <dbReference type="EMBL" id="SBT26309.1"/>
    </source>
</evidence>
<dbReference type="STRING" id="1851544.ODI_00812"/>
<dbReference type="NCBIfam" id="NF038262">
    <property type="entry name" value="SiaB_fam_kinase"/>
    <property type="match status" value="1"/>
</dbReference>
<dbReference type="RefSeq" id="WP_067755836.1">
    <property type="nucleotide sequence ID" value="NZ_LT907988.1"/>
</dbReference>
<sequence>MNAPELYALRERFNSDRTLLCFNGPISRSLIEEIGKALKNYLEQEQAQPRAATDVFAVYIEMTQNIRHYAVTRGFSELDSAATVVIARDDLGRYVVSAGNSVEPEDGQALLKAVESLSGLDKNALKALYKEQLRKPRDQEAATGAGLGLIDIARKSSAPLSATLSHTIGQRAFFSLSVVI</sequence>
<dbReference type="KEGG" id="odi:ODI_R0649"/>
<dbReference type="NCBIfam" id="NF038264">
    <property type="entry name" value="kinase_SiaB"/>
    <property type="match status" value="1"/>
</dbReference>
<dbReference type="Pfam" id="PF19788">
    <property type="entry name" value="DUF6272"/>
    <property type="match status" value="1"/>
</dbReference>
<proteinExistence type="predicted"/>
<dbReference type="EMBL" id="LT907988">
    <property type="protein sequence ID" value="SOE47114.1"/>
    <property type="molecule type" value="Genomic_DNA"/>
</dbReference>
<accession>A0A1C3K470</accession>
<name>A0A1C3K470_9BURK</name>
<dbReference type="AlphaFoldDB" id="A0A1C3K470"/>
<dbReference type="OrthoDB" id="5365713at2"/>
<reference evidence="1 3" key="1">
    <citation type="submission" date="2016-06" db="EMBL/GenBank/DDBJ databases">
        <authorList>
            <person name="Kjaerup R.B."/>
            <person name="Dalgaard T.S."/>
            <person name="Juul-Madsen H.R."/>
        </authorList>
    </citation>
    <scope>NUCLEOTIDE SEQUENCE [LARGE SCALE GENOMIC DNA]</scope>
    <source>
        <strain evidence="1">Orrdi1</strain>
    </source>
</reference>
<dbReference type="InterPro" id="IPR046239">
    <property type="entry name" value="DUF6272"/>
</dbReference>